<evidence type="ECO:0000256" key="1">
    <source>
        <dbReference type="SAM" id="Phobius"/>
    </source>
</evidence>
<dbReference type="RefSeq" id="WP_182081032.1">
    <property type="nucleotide sequence ID" value="NZ_CP063356.2"/>
</dbReference>
<accession>A0A7S7L578</accession>
<keyword evidence="1" id="KW-0812">Transmembrane</keyword>
<gene>
    <name evidence="2" type="ORF">AWH56_018365</name>
</gene>
<feature type="transmembrane region" description="Helical" evidence="1">
    <location>
        <begin position="6"/>
        <end position="22"/>
    </location>
</feature>
<organism evidence="2 3">
    <name type="scientific">Anaerobacillus isosaccharinicus</name>
    <dbReference type="NCBI Taxonomy" id="1532552"/>
    <lineage>
        <taxon>Bacteria</taxon>
        <taxon>Bacillati</taxon>
        <taxon>Bacillota</taxon>
        <taxon>Bacilli</taxon>
        <taxon>Bacillales</taxon>
        <taxon>Bacillaceae</taxon>
        <taxon>Anaerobacillus</taxon>
    </lineage>
</organism>
<dbReference type="KEGG" id="aia:AWH56_018365"/>
<reference evidence="2 3" key="2">
    <citation type="journal article" date="2019" name="Int. J. Syst. Evol. Microbiol.">
        <title>Anaerobacillus isosaccharinicus sp. nov., an alkaliphilic bacterium which degrades isosaccharinic acid.</title>
        <authorList>
            <person name="Bassil N.M."/>
            <person name="Lloyd J.R."/>
        </authorList>
    </citation>
    <scope>NUCLEOTIDE SEQUENCE [LARGE SCALE GENOMIC DNA]</scope>
    <source>
        <strain evidence="2 3">NB2006</strain>
    </source>
</reference>
<dbReference type="AlphaFoldDB" id="A0A7S7L578"/>
<evidence type="ECO:0000313" key="2">
    <source>
        <dbReference type="EMBL" id="QOY34673.1"/>
    </source>
</evidence>
<keyword evidence="3" id="KW-1185">Reference proteome</keyword>
<keyword evidence="1" id="KW-1133">Transmembrane helix</keyword>
<sequence length="113" mass="12940">MVKKIIMFLFIGILFIVFYEYQKPIMNSGEAMISAVDCLNNPPNQLGIFADNIEIETIPNENIYTYLSQQDGFYNKLMNKQKWEINLKYGDKAPTVVINAYSGKCINVYGPVN</sequence>
<keyword evidence="1" id="KW-0472">Membrane</keyword>
<evidence type="ECO:0008006" key="4">
    <source>
        <dbReference type="Google" id="ProtNLM"/>
    </source>
</evidence>
<dbReference type="Proteomes" id="UP000180175">
    <property type="component" value="Chromosome"/>
</dbReference>
<name>A0A7S7L578_9BACI</name>
<protein>
    <recommendedName>
        <fullName evidence="4">PepSY domain-containing protein</fullName>
    </recommendedName>
</protein>
<reference evidence="2 3" key="1">
    <citation type="journal article" date="2017" name="Genome Announc.">
        <title>Draft Genome Sequences of Four Alkaliphilic Bacteria Belonging to the Anaerobacillus Genus.</title>
        <authorList>
            <person name="Bassil N.M."/>
            <person name="Lloyd J.R."/>
        </authorList>
    </citation>
    <scope>NUCLEOTIDE SEQUENCE [LARGE SCALE GENOMIC DNA]</scope>
    <source>
        <strain evidence="2 3">NB2006</strain>
    </source>
</reference>
<evidence type="ECO:0000313" key="3">
    <source>
        <dbReference type="Proteomes" id="UP000180175"/>
    </source>
</evidence>
<proteinExistence type="predicted"/>
<dbReference type="EMBL" id="CP063356">
    <property type="protein sequence ID" value="QOY34673.1"/>
    <property type="molecule type" value="Genomic_DNA"/>
</dbReference>